<dbReference type="SUPFAM" id="SSF52540">
    <property type="entry name" value="P-loop containing nucleoside triphosphate hydrolases"/>
    <property type="match status" value="1"/>
</dbReference>
<gene>
    <name evidence="2" type="ORF">LTR91_022447</name>
</gene>
<dbReference type="PANTHER" id="PTHR36978">
    <property type="entry name" value="P-LOOP CONTAINING NUCLEOTIDE TRIPHOSPHATE HYDROLASE"/>
    <property type="match status" value="1"/>
</dbReference>
<keyword evidence="3" id="KW-1185">Reference proteome</keyword>
<protein>
    <submittedName>
        <fullName evidence="2">Uncharacterized protein</fullName>
    </submittedName>
</protein>
<dbReference type="InterPro" id="IPR027417">
    <property type="entry name" value="P-loop_NTPase"/>
</dbReference>
<keyword evidence="1" id="KW-0812">Transmembrane</keyword>
<evidence type="ECO:0000256" key="1">
    <source>
        <dbReference type="SAM" id="Phobius"/>
    </source>
</evidence>
<dbReference type="AlphaFoldDB" id="A0AAN6H4U4"/>
<accession>A0AAN6H4U4</accession>
<proteinExistence type="predicted"/>
<comment type="caution">
    <text evidence="2">The sequence shown here is derived from an EMBL/GenBank/DDBJ whole genome shotgun (WGS) entry which is preliminary data.</text>
</comment>
<dbReference type="Proteomes" id="UP001175353">
    <property type="component" value="Unassembled WGS sequence"/>
</dbReference>
<keyword evidence="1" id="KW-1133">Transmembrane helix</keyword>
<reference evidence="2" key="1">
    <citation type="submission" date="2023-06" db="EMBL/GenBank/DDBJ databases">
        <title>Black Yeasts Isolated from many extreme environments.</title>
        <authorList>
            <person name="Coleine C."/>
            <person name="Stajich J.E."/>
            <person name="Selbmann L."/>
        </authorList>
    </citation>
    <scope>NUCLEOTIDE SEQUENCE</scope>
    <source>
        <strain evidence="2">CCFEE 5200</strain>
    </source>
</reference>
<dbReference type="InterPro" id="IPR040632">
    <property type="entry name" value="Sulfotransfer_4"/>
</dbReference>
<dbReference type="Gene3D" id="3.40.50.300">
    <property type="entry name" value="P-loop containing nucleotide triphosphate hydrolases"/>
    <property type="match status" value="1"/>
</dbReference>
<feature type="transmembrane region" description="Helical" evidence="1">
    <location>
        <begin position="246"/>
        <end position="268"/>
    </location>
</feature>
<evidence type="ECO:0000313" key="3">
    <source>
        <dbReference type="Proteomes" id="UP001175353"/>
    </source>
</evidence>
<evidence type="ECO:0000313" key="2">
    <source>
        <dbReference type="EMBL" id="KAK0956291.1"/>
    </source>
</evidence>
<sequence length="270" mass="30540">MATQADFDRLSNWALMLNPDADIDRRKCRRSVPMEVLSLGLARTGTLSMQEALKILGHVNTYHYSSIFANVQDADMWNEALRAKYKGRGKPFGRRDGLFLARAAGAYPDVKVVLVERDEDKWYKSCCILLDGVLDRFGRYVLRFTDPYWFGKIITCGGLWVEGLLGSLDPRQAKANARAAYRKHNADIRATVRKERLLEYRLGSGWEPLCTFLEKDVPKVPFPNRNDSKTLEISFKYLAGKTIRRSLTNIAVVVGTGAVVGGLLWSYILI</sequence>
<keyword evidence="1" id="KW-0472">Membrane</keyword>
<organism evidence="2 3">
    <name type="scientific">Friedmanniomyces endolithicus</name>
    <dbReference type="NCBI Taxonomy" id="329885"/>
    <lineage>
        <taxon>Eukaryota</taxon>
        <taxon>Fungi</taxon>
        <taxon>Dikarya</taxon>
        <taxon>Ascomycota</taxon>
        <taxon>Pezizomycotina</taxon>
        <taxon>Dothideomycetes</taxon>
        <taxon>Dothideomycetidae</taxon>
        <taxon>Mycosphaerellales</taxon>
        <taxon>Teratosphaeriaceae</taxon>
        <taxon>Friedmanniomyces</taxon>
    </lineage>
</organism>
<dbReference type="Pfam" id="PF17784">
    <property type="entry name" value="Sulfotransfer_4"/>
    <property type="match status" value="1"/>
</dbReference>
<dbReference type="EMBL" id="JAUJLE010000441">
    <property type="protein sequence ID" value="KAK0956291.1"/>
    <property type="molecule type" value="Genomic_DNA"/>
</dbReference>
<dbReference type="PANTHER" id="PTHR36978:SF4">
    <property type="entry name" value="P-LOOP CONTAINING NUCLEOSIDE TRIPHOSPHATE HYDROLASE PROTEIN"/>
    <property type="match status" value="1"/>
</dbReference>
<name>A0AAN6H4U4_9PEZI</name>